<dbReference type="InterPro" id="IPR012914">
    <property type="entry name" value="PucR_dom"/>
</dbReference>
<dbReference type="Gene3D" id="1.10.10.2840">
    <property type="entry name" value="PucR C-terminal helix-turn-helix domain"/>
    <property type="match status" value="1"/>
</dbReference>
<evidence type="ECO:0000259" key="2">
    <source>
        <dbReference type="Pfam" id="PF07905"/>
    </source>
</evidence>
<dbReference type="Pfam" id="PF13556">
    <property type="entry name" value="HTH_30"/>
    <property type="match status" value="1"/>
</dbReference>
<protein>
    <submittedName>
        <fullName evidence="5">PucR family transcriptional regulator</fullName>
    </submittedName>
</protein>
<dbReference type="AlphaFoldDB" id="A0A516X0P3"/>
<evidence type="ECO:0000313" key="5">
    <source>
        <dbReference type="EMBL" id="QDQ96181.1"/>
    </source>
</evidence>
<dbReference type="EMBL" id="CP041765">
    <property type="protein sequence ID" value="QDQ96181.1"/>
    <property type="molecule type" value="Genomic_DNA"/>
</dbReference>
<dbReference type="InterPro" id="IPR042070">
    <property type="entry name" value="PucR_C-HTH_sf"/>
</dbReference>
<dbReference type="InterPro" id="IPR041522">
    <property type="entry name" value="CdaR_GGDEF"/>
</dbReference>
<dbReference type="Pfam" id="PF07905">
    <property type="entry name" value="PucR"/>
    <property type="match status" value="1"/>
</dbReference>
<evidence type="ECO:0000313" key="6">
    <source>
        <dbReference type="Proteomes" id="UP000317344"/>
    </source>
</evidence>
<reference evidence="5 6" key="1">
    <citation type="submission" date="2019-07" db="EMBL/GenBank/DDBJ databases">
        <title>Tomitella cavernea sp. nov., an actinomycete isolated from soil.</title>
        <authorList>
            <person name="Cheng J."/>
        </authorList>
    </citation>
    <scope>NUCLEOTIDE SEQUENCE [LARGE SCALE GENOMIC DNA]</scope>
    <source>
        <strain evidence="5 6">HY188</strain>
    </source>
</reference>
<reference evidence="5 6" key="2">
    <citation type="submission" date="2019-07" db="EMBL/GenBank/DDBJ databases">
        <authorList>
            <person name="Huang Y."/>
        </authorList>
    </citation>
    <scope>NUCLEOTIDE SEQUENCE [LARGE SCALE GENOMIC DNA]</scope>
    <source>
        <strain evidence="5 6">HY188</strain>
    </source>
</reference>
<feature type="domain" description="PucR C-terminal helix-turn-helix" evidence="3">
    <location>
        <begin position="530"/>
        <end position="588"/>
    </location>
</feature>
<organism evidence="5 6">
    <name type="scientific">Tomitella fengzijianii</name>
    <dbReference type="NCBI Taxonomy" id="2597660"/>
    <lineage>
        <taxon>Bacteria</taxon>
        <taxon>Bacillati</taxon>
        <taxon>Actinomycetota</taxon>
        <taxon>Actinomycetes</taxon>
        <taxon>Mycobacteriales</taxon>
        <taxon>Tomitella</taxon>
    </lineage>
</organism>
<dbReference type="Proteomes" id="UP000317344">
    <property type="component" value="Chromosome"/>
</dbReference>
<name>A0A516X0P3_9ACTN</name>
<dbReference type="KEGG" id="toy:FO059_01015"/>
<proteinExistence type="inferred from homology"/>
<sequence length="595" mass="63474">MMALIPTKKPAPITPPNESIVRCRFFRPACNWSCSPGISPPRSVTEATLRSYCDAPHVRSGQFPGRRCTRRRRRGRAMAMTVRRLVAQEGLGLQLIAGAESADRVIGWAHAIDLPDPTPWLSGGELVMTTGSHLDDDPDVQYRYVRGIARAGCAALAFDTAMRYPEVPGAVRRAAEELGLPLVRVAPETPFIAISRVVVDEITADQVRTVQSVVDAQGRLAREALRGGIPGLVESLARRIGASVCAIGRTGGVLAAGGPRHALLAQKLAARESGARSRRAPGDGAFADDDGHVTIQRLSVAGDRLGRLAALSRRPLDQQARLLLGHAASLIALELAKPLHLRDAEERLRGATARMVLDAGSDVDPALIRYFGVDPDRDVTVVVLTGTGELVPALAQVSDVLHEAESGHLVTERPDRTGDLVVITGADPADADLTDGLPARLQRHLQTRLGRPIGAGISAPAPPAQARAALRQAAAAARVSGNRGHRPVHFAALGAFTLLISAQPNDVLRAAAADVLGPLDEHDRDGRGDLAASLDAYLRSNGQWEPAASALGVHRHTLRNRINRIAEILDVDLESAHARAELWLALRARELLPDT</sequence>
<evidence type="ECO:0000256" key="1">
    <source>
        <dbReference type="ARBA" id="ARBA00006754"/>
    </source>
</evidence>
<dbReference type="OrthoDB" id="3170447at2"/>
<dbReference type="PANTHER" id="PTHR33744:SF1">
    <property type="entry name" value="DNA-BINDING TRANSCRIPTIONAL ACTIVATOR ADER"/>
    <property type="match status" value="1"/>
</dbReference>
<feature type="domain" description="CdaR GGDEF-like" evidence="4">
    <location>
        <begin position="368"/>
        <end position="479"/>
    </location>
</feature>
<feature type="domain" description="Purine catabolism PurC-like" evidence="2">
    <location>
        <begin position="87"/>
        <end position="202"/>
    </location>
</feature>
<dbReference type="Pfam" id="PF17853">
    <property type="entry name" value="GGDEF_2"/>
    <property type="match status" value="1"/>
</dbReference>
<dbReference type="InterPro" id="IPR051448">
    <property type="entry name" value="CdaR-like_regulators"/>
</dbReference>
<accession>A0A516X0P3</accession>
<comment type="similarity">
    <text evidence="1">Belongs to the CdaR family.</text>
</comment>
<evidence type="ECO:0000259" key="4">
    <source>
        <dbReference type="Pfam" id="PF17853"/>
    </source>
</evidence>
<dbReference type="PANTHER" id="PTHR33744">
    <property type="entry name" value="CARBOHYDRATE DIACID REGULATOR"/>
    <property type="match status" value="1"/>
</dbReference>
<keyword evidence="6" id="KW-1185">Reference proteome</keyword>
<dbReference type="InterPro" id="IPR025736">
    <property type="entry name" value="PucR_C-HTH_dom"/>
</dbReference>
<gene>
    <name evidence="5" type="ORF">FO059_01015</name>
</gene>
<evidence type="ECO:0000259" key="3">
    <source>
        <dbReference type="Pfam" id="PF13556"/>
    </source>
</evidence>